<feature type="region of interest" description="Disordered" evidence="1">
    <location>
        <begin position="143"/>
        <end position="173"/>
    </location>
</feature>
<evidence type="ECO:0000256" key="1">
    <source>
        <dbReference type="SAM" id="MobiDB-lite"/>
    </source>
</evidence>
<protein>
    <submittedName>
        <fullName evidence="2">Uncharacterized protein</fullName>
    </submittedName>
</protein>
<name>Q7G457_ORYSJ</name>
<dbReference type="Proteomes" id="UP000000763">
    <property type="component" value="Chromosome 10"/>
</dbReference>
<organism evidence="2 3">
    <name type="scientific">Oryza sativa subsp. japonica</name>
    <name type="common">Rice</name>
    <dbReference type="NCBI Taxonomy" id="39947"/>
    <lineage>
        <taxon>Eukaryota</taxon>
        <taxon>Viridiplantae</taxon>
        <taxon>Streptophyta</taxon>
        <taxon>Embryophyta</taxon>
        <taxon>Tracheophyta</taxon>
        <taxon>Spermatophyta</taxon>
        <taxon>Magnoliopsida</taxon>
        <taxon>Liliopsida</taxon>
        <taxon>Poales</taxon>
        <taxon>Poaceae</taxon>
        <taxon>BOP clade</taxon>
        <taxon>Oryzoideae</taxon>
        <taxon>Oryzeae</taxon>
        <taxon>Oryzinae</taxon>
        <taxon>Oryza</taxon>
        <taxon>Oryza sativa</taxon>
    </lineage>
</organism>
<gene>
    <name evidence="2" type="ORF">OSJNBb0048O22.11</name>
</gene>
<reference evidence="3" key="2">
    <citation type="journal article" date="2008" name="Nucleic Acids Res.">
        <title>The rice annotation project database (RAP-DB): 2008 update.</title>
        <authorList>
            <consortium name="The rice annotation project (RAP)"/>
        </authorList>
    </citation>
    <scope>GENOME REANNOTATION</scope>
    <source>
        <strain evidence="3">cv. Nipponbare</strain>
    </source>
</reference>
<feature type="region of interest" description="Disordered" evidence="1">
    <location>
        <begin position="183"/>
        <end position="202"/>
    </location>
</feature>
<reference evidence="3" key="1">
    <citation type="journal article" date="2005" name="Nature">
        <title>The map-based sequence of the rice genome.</title>
        <authorList>
            <consortium name="International rice genome sequencing project (IRGSP)"/>
            <person name="Matsumoto T."/>
            <person name="Wu J."/>
            <person name="Kanamori H."/>
            <person name="Katayose Y."/>
            <person name="Fujisawa M."/>
            <person name="Namiki N."/>
            <person name="Mizuno H."/>
            <person name="Yamamoto K."/>
            <person name="Antonio B.A."/>
            <person name="Baba T."/>
            <person name="Sakata K."/>
            <person name="Nagamura Y."/>
            <person name="Aoki H."/>
            <person name="Arikawa K."/>
            <person name="Arita K."/>
            <person name="Bito T."/>
            <person name="Chiden Y."/>
            <person name="Fujitsuka N."/>
            <person name="Fukunaka R."/>
            <person name="Hamada M."/>
            <person name="Harada C."/>
            <person name="Hayashi A."/>
            <person name="Hijishita S."/>
            <person name="Honda M."/>
            <person name="Hosokawa S."/>
            <person name="Ichikawa Y."/>
            <person name="Idonuma A."/>
            <person name="Iijima M."/>
            <person name="Ikeda M."/>
            <person name="Ikeno M."/>
            <person name="Ito K."/>
            <person name="Ito S."/>
            <person name="Ito T."/>
            <person name="Ito Y."/>
            <person name="Ito Y."/>
            <person name="Iwabuchi A."/>
            <person name="Kamiya K."/>
            <person name="Karasawa W."/>
            <person name="Kurita K."/>
            <person name="Katagiri S."/>
            <person name="Kikuta A."/>
            <person name="Kobayashi H."/>
            <person name="Kobayashi N."/>
            <person name="Machita K."/>
            <person name="Maehara T."/>
            <person name="Masukawa M."/>
            <person name="Mizubayashi T."/>
            <person name="Mukai Y."/>
            <person name="Nagasaki H."/>
            <person name="Nagata Y."/>
            <person name="Naito S."/>
            <person name="Nakashima M."/>
            <person name="Nakama Y."/>
            <person name="Nakamichi Y."/>
            <person name="Nakamura M."/>
            <person name="Meguro A."/>
            <person name="Negishi M."/>
            <person name="Ohta I."/>
            <person name="Ohta T."/>
            <person name="Okamoto M."/>
            <person name="Ono N."/>
            <person name="Saji S."/>
            <person name="Sakaguchi M."/>
            <person name="Sakai K."/>
            <person name="Shibata M."/>
            <person name="Shimokawa T."/>
            <person name="Song J."/>
            <person name="Takazaki Y."/>
            <person name="Terasawa K."/>
            <person name="Tsugane M."/>
            <person name="Tsuji K."/>
            <person name="Ueda S."/>
            <person name="Waki K."/>
            <person name="Yamagata H."/>
            <person name="Yamamoto M."/>
            <person name="Yamamoto S."/>
            <person name="Yamane H."/>
            <person name="Yoshiki S."/>
            <person name="Yoshihara R."/>
            <person name="Yukawa K."/>
            <person name="Zhong H."/>
            <person name="Yano M."/>
            <person name="Yuan Q."/>
            <person name="Ouyang S."/>
            <person name="Liu J."/>
            <person name="Jones K.M."/>
            <person name="Gansberger K."/>
            <person name="Moffat K."/>
            <person name="Hill J."/>
            <person name="Bera J."/>
            <person name="Fadrosh D."/>
            <person name="Jin S."/>
            <person name="Johri S."/>
            <person name="Kim M."/>
            <person name="Overton L."/>
            <person name="Reardon M."/>
            <person name="Tsitrin T."/>
            <person name="Vuong H."/>
            <person name="Weaver B."/>
            <person name="Ciecko A."/>
            <person name="Tallon L."/>
            <person name="Jackson J."/>
            <person name="Pai G."/>
            <person name="Aken S.V."/>
            <person name="Utterback T."/>
            <person name="Reidmuller S."/>
            <person name="Feldblyum T."/>
            <person name="Hsiao J."/>
            <person name="Zismann V."/>
            <person name="Iobst S."/>
            <person name="de Vazeille A.R."/>
            <person name="Buell C.R."/>
            <person name="Ying K."/>
            <person name="Li Y."/>
            <person name="Lu T."/>
            <person name="Huang Y."/>
            <person name="Zhao Q."/>
            <person name="Feng Q."/>
            <person name="Zhang L."/>
            <person name="Zhu J."/>
            <person name="Weng Q."/>
            <person name="Mu J."/>
            <person name="Lu Y."/>
            <person name="Fan D."/>
            <person name="Liu Y."/>
            <person name="Guan J."/>
            <person name="Zhang Y."/>
            <person name="Yu S."/>
            <person name="Liu X."/>
            <person name="Zhang Y."/>
            <person name="Hong G."/>
            <person name="Han B."/>
            <person name="Choisne N."/>
            <person name="Demange N."/>
            <person name="Orjeda G."/>
            <person name="Samain S."/>
            <person name="Cattolico L."/>
            <person name="Pelletier E."/>
            <person name="Couloux A."/>
            <person name="Segurens B."/>
            <person name="Wincker P."/>
            <person name="D'Hont A."/>
            <person name="Scarpelli C."/>
            <person name="Weissenbach J."/>
            <person name="Salanoubat M."/>
            <person name="Quetier F."/>
            <person name="Yu Y."/>
            <person name="Kim H.R."/>
            <person name="Rambo T."/>
            <person name="Currie J."/>
            <person name="Collura K."/>
            <person name="Luo M."/>
            <person name="Yang T."/>
            <person name="Ammiraju J.S.S."/>
            <person name="Engler F."/>
            <person name="Soderlund C."/>
            <person name="Wing R.A."/>
            <person name="Palmer L.E."/>
            <person name="de la Bastide M."/>
            <person name="Spiegel L."/>
            <person name="Nascimento L."/>
            <person name="Zutavern T."/>
            <person name="O'Shaughnessy A."/>
            <person name="Dike S."/>
            <person name="Dedhia N."/>
            <person name="Preston R."/>
            <person name="Balija V."/>
            <person name="McCombie W.R."/>
            <person name="Chow T."/>
            <person name="Chen H."/>
            <person name="Chung M."/>
            <person name="Chen C."/>
            <person name="Shaw J."/>
            <person name="Wu H."/>
            <person name="Hsiao K."/>
            <person name="Chao Y."/>
            <person name="Chu M."/>
            <person name="Cheng C."/>
            <person name="Hour A."/>
            <person name="Lee P."/>
            <person name="Lin S."/>
            <person name="Lin Y."/>
            <person name="Liou J."/>
            <person name="Liu S."/>
            <person name="Hsing Y."/>
            <person name="Raghuvanshi S."/>
            <person name="Mohanty A."/>
            <person name="Bharti A.K."/>
            <person name="Gaur A."/>
            <person name="Gupta V."/>
            <person name="Kumar D."/>
            <person name="Ravi V."/>
            <person name="Vij S."/>
            <person name="Kapur A."/>
            <person name="Khurana P."/>
            <person name="Khurana P."/>
            <person name="Khurana J.P."/>
            <person name="Tyagi A.K."/>
            <person name="Gaikwad K."/>
            <person name="Singh A."/>
            <person name="Dalal V."/>
            <person name="Srivastava S."/>
            <person name="Dixit A."/>
            <person name="Pal A.K."/>
            <person name="Ghazi I.A."/>
            <person name="Yadav M."/>
            <person name="Pandit A."/>
            <person name="Bhargava A."/>
            <person name="Sureshbabu K."/>
            <person name="Batra K."/>
            <person name="Sharma T.R."/>
            <person name="Mohapatra T."/>
            <person name="Singh N.K."/>
            <person name="Messing J."/>
            <person name="Nelson A.B."/>
            <person name="Fuks G."/>
            <person name="Kavchok S."/>
            <person name="Keizer G."/>
            <person name="Linton E."/>
            <person name="Llaca V."/>
            <person name="Song R."/>
            <person name="Tanyolac B."/>
            <person name="Young S."/>
            <person name="Ho-Il K."/>
            <person name="Hahn J.H."/>
            <person name="Sangsakoo G."/>
            <person name="Vanavichit A."/>
            <person name="de Mattos Luiz.A.T."/>
            <person name="Zimmer P.D."/>
            <person name="Malone G."/>
            <person name="Dellagostin O."/>
            <person name="de Oliveira A.C."/>
            <person name="Bevan M."/>
            <person name="Bancroft I."/>
            <person name="Minx P."/>
            <person name="Cordum H."/>
            <person name="Wilson R."/>
            <person name="Cheng Z."/>
            <person name="Jin W."/>
            <person name="Jiang J."/>
            <person name="Leong S.A."/>
            <person name="Iwama H."/>
            <person name="Gojobori T."/>
            <person name="Itoh T."/>
            <person name="Niimura Y."/>
            <person name="Fujii Y."/>
            <person name="Habara T."/>
            <person name="Sakai H."/>
            <person name="Sato Y."/>
            <person name="Wilson G."/>
            <person name="Kumar K."/>
            <person name="McCouch S."/>
            <person name="Juretic N."/>
            <person name="Hoen D."/>
            <person name="Wright S."/>
            <person name="Bruskiewich R."/>
            <person name="Bureau T."/>
            <person name="Miyao A."/>
            <person name="Hirochika H."/>
            <person name="Nishikawa T."/>
            <person name="Kadowaki K."/>
            <person name="Sugiura M."/>
            <person name="Burr B."/>
            <person name="Sasaki T."/>
        </authorList>
    </citation>
    <scope>NUCLEOTIDE SEQUENCE [LARGE SCALE GENOMIC DNA]</scope>
    <source>
        <strain evidence="3">cv. Nipponbare</strain>
    </source>
</reference>
<accession>Q7G457</accession>
<feature type="compositionally biased region" description="Low complexity" evidence="1">
    <location>
        <begin position="34"/>
        <end position="43"/>
    </location>
</feature>
<dbReference type="EMBL" id="AC099325">
    <property type="protein sequence ID" value="AAM18746.1"/>
    <property type="molecule type" value="Genomic_DNA"/>
</dbReference>
<dbReference type="AlphaFoldDB" id="Q7G457"/>
<proteinExistence type="predicted"/>
<feature type="region of interest" description="Disordered" evidence="1">
    <location>
        <begin position="34"/>
        <end position="60"/>
    </location>
</feature>
<evidence type="ECO:0000313" key="3">
    <source>
        <dbReference type="Proteomes" id="UP000000763"/>
    </source>
</evidence>
<sequence length="288" mass="31782">MSSVKDKFMNSFKETHQGIVVQKYKLKVVAADDVGSSSSQDGKGAVDASGDKGDNLQDGVIEDLGEDGAEVQEEPPRRMNFQDQVDYTVQHALINQSGVLVNTLTNMIKSVIDDTIDEHQTTGPVYLPGVVFPNYKSLVTSNQQNTSNAPQVQPTAAASTLAPVAPSTAQKQTINPRLLSREQPQHAVQQTPPREQAVQPIQQQTVQPIQQQTVQQMPTGLRTPNNRQTHQNVTQVIPEHMVHTVQPDQSVAAQIIPEHLVRNIQPNFQNYQGGNLNYQYQLLTLKIL</sequence>
<feature type="compositionally biased region" description="Polar residues" evidence="1">
    <location>
        <begin position="143"/>
        <end position="158"/>
    </location>
</feature>
<evidence type="ECO:0000313" key="2">
    <source>
        <dbReference type="EMBL" id="AAM18746.1"/>
    </source>
</evidence>